<keyword evidence="3" id="KW-1185">Reference proteome</keyword>
<protein>
    <submittedName>
        <fullName evidence="2">Uncharacterized protein</fullName>
    </submittedName>
</protein>
<sequence length="108" mass="12451">MKTERASEKKVTKPKARKEAGGTRMGDRVIEKAVEDAVKEQRIVEVGDFLEDSLTMRLLNSVLNRSGRRFLEDVLYEAVDSINRDVRSREEPIIAEEGVQVTYERRQQ</sequence>
<dbReference type="AlphaFoldDB" id="C5LJE4"/>
<evidence type="ECO:0000256" key="1">
    <source>
        <dbReference type="SAM" id="MobiDB-lite"/>
    </source>
</evidence>
<gene>
    <name evidence="2" type="ORF">Pmar_PMAR018399</name>
</gene>
<dbReference type="OrthoDB" id="10267326at2759"/>
<accession>C5LJE4</accession>
<reference evidence="2 3" key="1">
    <citation type="submission" date="2008-07" db="EMBL/GenBank/DDBJ databases">
        <authorList>
            <person name="El-Sayed N."/>
            <person name="Caler E."/>
            <person name="Inman J."/>
            <person name="Amedeo P."/>
            <person name="Hass B."/>
            <person name="Wortman J."/>
        </authorList>
    </citation>
    <scope>NUCLEOTIDE SEQUENCE [LARGE SCALE GENOMIC DNA]</scope>
    <source>
        <strain evidence="3">ATCC 50983 / TXsc</strain>
    </source>
</reference>
<feature type="region of interest" description="Disordered" evidence="1">
    <location>
        <begin position="1"/>
        <end position="25"/>
    </location>
</feature>
<evidence type="ECO:0000313" key="2">
    <source>
        <dbReference type="EMBL" id="EER03144.1"/>
    </source>
</evidence>
<dbReference type="Proteomes" id="UP000007800">
    <property type="component" value="Unassembled WGS sequence"/>
</dbReference>
<organism evidence="3">
    <name type="scientific">Perkinsus marinus (strain ATCC 50983 / TXsc)</name>
    <dbReference type="NCBI Taxonomy" id="423536"/>
    <lineage>
        <taxon>Eukaryota</taxon>
        <taxon>Sar</taxon>
        <taxon>Alveolata</taxon>
        <taxon>Perkinsozoa</taxon>
        <taxon>Perkinsea</taxon>
        <taxon>Perkinsida</taxon>
        <taxon>Perkinsidae</taxon>
        <taxon>Perkinsus</taxon>
    </lineage>
</organism>
<evidence type="ECO:0000313" key="3">
    <source>
        <dbReference type="Proteomes" id="UP000007800"/>
    </source>
</evidence>
<name>C5LJE4_PERM5</name>
<dbReference type="GeneID" id="9051898"/>
<dbReference type="EMBL" id="GG682441">
    <property type="protein sequence ID" value="EER03144.1"/>
    <property type="molecule type" value="Genomic_DNA"/>
</dbReference>
<dbReference type="InParanoid" id="C5LJE4"/>
<dbReference type="RefSeq" id="XP_002771328.1">
    <property type="nucleotide sequence ID" value="XM_002771282.1"/>
</dbReference>
<proteinExistence type="predicted"/>